<keyword evidence="2" id="KW-1003">Cell membrane</keyword>
<dbReference type="InterPro" id="IPR050638">
    <property type="entry name" value="AA-Vitamin_Transporters"/>
</dbReference>
<feature type="transmembrane region" description="Helical" evidence="6">
    <location>
        <begin position="217"/>
        <end position="238"/>
    </location>
</feature>
<keyword evidence="3 6" id="KW-0812">Transmembrane</keyword>
<dbReference type="Proteomes" id="UP000294830">
    <property type="component" value="Unassembled WGS sequence"/>
</dbReference>
<evidence type="ECO:0000256" key="2">
    <source>
        <dbReference type="ARBA" id="ARBA00022475"/>
    </source>
</evidence>
<feature type="transmembrane region" description="Helical" evidence="6">
    <location>
        <begin position="7"/>
        <end position="24"/>
    </location>
</feature>
<evidence type="ECO:0000256" key="6">
    <source>
        <dbReference type="SAM" id="Phobius"/>
    </source>
</evidence>
<dbReference type="InterPro" id="IPR000620">
    <property type="entry name" value="EamA_dom"/>
</dbReference>
<dbReference type="OrthoDB" id="9811486at2"/>
<keyword evidence="5 6" id="KW-0472">Membrane</keyword>
<dbReference type="SUPFAM" id="SSF103481">
    <property type="entry name" value="Multidrug resistance efflux transporter EmrE"/>
    <property type="match status" value="2"/>
</dbReference>
<feature type="domain" description="EamA" evidence="7">
    <location>
        <begin position="10"/>
        <end position="143"/>
    </location>
</feature>
<organism evidence="8 9">
    <name type="scientific">Acetobacteroides hydrogenigenes</name>
    <dbReference type="NCBI Taxonomy" id="979970"/>
    <lineage>
        <taxon>Bacteria</taxon>
        <taxon>Pseudomonadati</taxon>
        <taxon>Bacteroidota</taxon>
        <taxon>Bacteroidia</taxon>
        <taxon>Bacteroidales</taxon>
        <taxon>Rikenellaceae</taxon>
        <taxon>Acetobacteroides</taxon>
    </lineage>
</organism>
<evidence type="ECO:0000256" key="5">
    <source>
        <dbReference type="ARBA" id="ARBA00023136"/>
    </source>
</evidence>
<name>A0A4R2E427_9BACT</name>
<evidence type="ECO:0000313" key="8">
    <source>
        <dbReference type="EMBL" id="TCN62107.1"/>
    </source>
</evidence>
<dbReference type="AlphaFoldDB" id="A0A4R2E427"/>
<evidence type="ECO:0000256" key="3">
    <source>
        <dbReference type="ARBA" id="ARBA00022692"/>
    </source>
</evidence>
<reference evidence="8 9" key="1">
    <citation type="submission" date="2019-03" db="EMBL/GenBank/DDBJ databases">
        <title>Genomic Encyclopedia of Archaeal and Bacterial Type Strains, Phase II (KMG-II): from individual species to whole genera.</title>
        <authorList>
            <person name="Goeker M."/>
        </authorList>
    </citation>
    <scope>NUCLEOTIDE SEQUENCE [LARGE SCALE GENOMIC DNA]</scope>
    <source>
        <strain evidence="8 9">RL-C</strain>
    </source>
</reference>
<evidence type="ECO:0000256" key="1">
    <source>
        <dbReference type="ARBA" id="ARBA00004651"/>
    </source>
</evidence>
<dbReference type="EMBL" id="SLWB01000020">
    <property type="protein sequence ID" value="TCN62107.1"/>
    <property type="molecule type" value="Genomic_DNA"/>
</dbReference>
<feature type="transmembrane region" description="Helical" evidence="6">
    <location>
        <begin position="44"/>
        <end position="62"/>
    </location>
</feature>
<accession>A0A4R2E427</accession>
<dbReference type="PANTHER" id="PTHR32322">
    <property type="entry name" value="INNER MEMBRANE TRANSPORTER"/>
    <property type="match status" value="1"/>
</dbReference>
<dbReference type="PANTHER" id="PTHR32322:SF18">
    <property type="entry name" value="S-ADENOSYLMETHIONINE_S-ADENOSYLHOMOCYSTEINE TRANSPORTER"/>
    <property type="match status" value="1"/>
</dbReference>
<evidence type="ECO:0000256" key="4">
    <source>
        <dbReference type="ARBA" id="ARBA00022989"/>
    </source>
</evidence>
<feature type="transmembrane region" description="Helical" evidence="6">
    <location>
        <begin position="250"/>
        <end position="269"/>
    </location>
</feature>
<dbReference type="Pfam" id="PF00892">
    <property type="entry name" value="EamA"/>
    <property type="match status" value="2"/>
</dbReference>
<feature type="transmembrane region" description="Helical" evidence="6">
    <location>
        <begin position="156"/>
        <end position="176"/>
    </location>
</feature>
<dbReference type="InterPro" id="IPR037185">
    <property type="entry name" value="EmrE-like"/>
</dbReference>
<sequence length="308" mass="33536">MLNGRSVKFWAVTAIVGANLIWGVNYVVSKMVVKVYIDPVTLTMYRILVAAALMWLVSLFYQSERVEKRDLLRLFLAALFGVTLNQSLFIHGIARTTPIDAAIIVTLGPILVLLLSSLLLNDRITASKVVGIVIGAAGAISLVTYSGTASFGREHLLGNIMILGNATFYALYLVTVKPLMSKYTSLTVIKWVFLFGTVQMLPIGLKPMLEYNLFAQPFNAIVDIAFIVVGATFLAYLFTSFALTHIKATTVSIFAYTQPAIAAVFALFLGVDSLGWVKVVSMLLVCLGVYIASRPTIANPIALFAKKP</sequence>
<gene>
    <name evidence="8" type="ORF">CLV25_12020</name>
</gene>
<feature type="transmembrane region" description="Helical" evidence="6">
    <location>
        <begin position="99"/>
        <end position="120"/>
    </location>
</feature>
<evidence type="ECO:0000313" key="9">
    <source>
        <dbReference type="Proteomes" id="UP000294830"/>
    </source>
</evidence>
<feature type="domain" description="EamA" evidence="7">
    <location>
        <begin position="157"/>
        <end position="293"/>
    </location>
</feature>
<keyword evidence="9" id="KW-1185">Reference proteome</keyword>
<comment type="caution">
    <text evidence="8">The sequence shown here is derived from an EMBL/GenBank/DDBJ whole genome shotgun (WGS) entry which is preliminary data.</text>
</comment>
<dbReference type="GO" id="GO:0005886">
    <property type="term" value="C:plasma membrane"/>
    <property type="evidence" value="ECO:0007669"/>
    <property type="project" value="UniProtKB-SubCell"/>
</dbReference>
<dbReference type="RefSeq" id="WP_131840482.1">
    <property type="nucleotide sequence ID" value="NZ_SLWB01000020.1"/>
</dbReference>
<proteinExistence type="predicted"/>
<protein>
    <submittedName>
        <fullName evidence="8">EamA domain-containing membrane protein RarD</fullName>
    </submittedName>
</protein>
<feature type="transmembrane region" description="Helical" evidence="6">
    <location>
        <begin position="275"/>
        <end position="293"/>
    </location>
</feature>
<keyword evidence="4 6" id="KW-1133">Transmembrane helix</keyword>
<feature type="transmembrane region" description="Helical" evidence="6">
    <location>
        <begin position="129"/>
        <end position="150"/>
    </location>
</feature>
<comment type="subcellular location">
    <subcellularLocation>
        <location evidence="1">Cell membrane</location>
        <topology evidence="1">Multi-pass membrane protein</topology>
    </subcellularLocation>
</comment>
<feature type="transmembrane region" description="Helical" evidence="6">
    <location>
        <begin position="188"/>
        <end position="205"/>
    </location>
</feature>
<feature type="transmembrane region" description="Helical" evidence="6">
    <location>
        <begin position="74"/>
        <end position="93"/>
    </location>
</feature>
<evidence type="ECO:0000259" key="7">
    <source>
        <dbReference type="Pfam" id="PF00892"/>
    </source>
</evidence>